<dbReference type="AlphaFoldDB" id="A0A803P9E3"/>
<evidence type="ECO:0000313" key="3">
    <source>
        <dbReference type="Proteomes" id="UP000596661"/>
    </source>
</evidence>
<evidence type="ECO:0000313" key="2">
    <source>
        <dbReference type="EnsemblPlants" id="cds.evm.model.03.532"/>
    </source>
</evidence>
<dbReference type="Proteomes" id="UP000596661">
    <property type="component" value="Chromosome 3"/>
</dbReference>
<organism evidence="2 3">
    <name type="scientific">Cannabis sativa</name>
    <name type="common">Hemp</name>
    <name type="synonym">Marijuana</name>
    <dbReference type="NCBI Taxonomy" id="3483"/>
    <lineage>
        <taxon>Eukaryota</taxon>
        <taxon>Viridiplantae</taxon>
        <taxon>Streptophyta</taxon>
        <taxon>Embryophyta</taxon>
        <taxon>Tracheophyta</taxon>
        <taxon>Spermatophyta</taxon>
        <taxon>Magnoliopsida</taxon>
        <taxon>eudicotyledons</taxon>
        <taxon>Gunneridae</taxon>
        <taxon>Pentapetalae</taxon>
        <taxon>rosids</taxon>
        <taxon>fabids</taxon>
        <taxon>Rosales</taxon>
        <taxon>Cannabaceae</taxon>
        <taxon>Cannabis</taxon>
    </lineage>
</organism>
<keyword evidence="3" id="KW-1185">Reference proteome</keyword>
<proteinExistence type="predicted"/>
<reference evidence="2" key="2">
    <citation type="submission" date="2021-03" db="UniProtKB">
        <authorList>
            <consortium name="EnsemblPlants"/>
        </authorList>
    </citation>
    <scope>IDENTIFICATION</scope>
</reference>
<sequence length="600" mass="69077">MAKTRSKVQGRQPTTMKAWKVRKKGPVSTVDVQKTKSMDAVIGIKRVNFTDVESADEGKTSIPPILRSGNIQRNSDNSFKNLEKERVRITKEDIEEEVNFWFSVIVCYVLGANTPLSVIHGFARRVWKDKIDKDLSDLIDFEDEHGYNTSFGVNYEWKPVVCEHCKGMGHKTIDWEERIMERLTADSKIKWLVMEDFNDILAKEERIGNKVKCHPSQDFIDCVSSCHLEDAMLVETFSLGAINSREKKESFRRLTGLWQIRVEWINSLMLRESDSNQLGITFYTHLFESNYEVTKESNFETGSNLSSFPMEGSKYDARGRAHSVGEGVFITKSDRWEYKLPQNASWYWKQVVAAKDQIKSKRDIQVIARTRYVIAEGYNSFALYNRKLIGIRRIRCQSLLHPNEAMVVRSIFDELKDLQGCYFLTWDEACVVAVIILVDFHGHGGSPDLVDQDQLRLRASPSSSIDISFSFEEWDVLSEKFNLIFWSSKTISIQNELVDTCTPSLPPKVEAEITVTVVDHPLESYSFHSRNVSCTKQTVCKIGPNDVELIKIMVMHHKWTKPDSESEGDPPTRDPKVQEIEDEVDSHRYALMPYEGTCWW</sequence>
<dbReference type="Gramene" id="evm.model.03.532">
    <property type="protein sequence ID" value="cds.evm.model.03.532"/>
    <property type="gene ID" value="evm.TU.03.532"/>
</dbReference>
<evidence type="ECO:0000256" key="1">
    <source>
        <dbReference type="SAM" id="MobiDB-lite"/>
    </source>
</evidence>
<accession>A0A803P9E3</accession>
<dbReference type="EnsemblPlants" id="evm.model.03.532">
    <property type="protein sequence ID" value="cds.evm.model.03.532"/>
    <property type="gene ID" value="evm.TU.03.532"/>
</dbReference>
<protein>
    <submittedName>
        <fullName evidence="2">Uncharacterized protein</fullName>
    </submittedName>
</protein>
<dbReference type="EMBL" id="UZAU01000261">
    <property type="status" value="NOT_ANNOTATED_CDS"/>
    <property type="molecule type" value="Genomic_DNA"/>
</dbReference>
<reference evidence="2" key="1">
    <citation type="submission" date="2018-11" db="EMBL/GenBank/DDBJ databases">
        <authorList>
            <person name="Grassa J C."/>
        </authorList>
    </citation>
    <scope>NUCLEOTIDE SEQUENCE [LARGE SCALE GENOMIC DNA]</scope>
</reference>
<feature type="region of interest" description="Disordered" evidence="1">
    <location>
        <begin position="1"/>
        <end position="20"/>
    </location>
</feature>
<name>A0A803P9E3_CANSA</name>